<feature type="transmembrane region" description="Helical" evidence="1">
    <location>
        <begin position="68"/>
        <end position="87"/>
    </location>
</feature>
<evidence type="ECO:0000313" key="2">
    <source>
        <dbReference type="Proteomes" id="UP000887565"/>
    </source>
</evidence>
<proteinExistence type="predicted"/>
<protein>
    <submittedName>
        <fullName evidence="3">Uncharacterized protein</fullName>
    </submittedName>
</protein>
<name>A0A915IAB5_ROMCU</name>
<reference evidence="3" key="1">
    <citation type="submission" date="2022-11" db="UniProtKB">
        <authorList>
            <consortium name="WormBaseParasite"/>
        </authorList>
    </citation>
    <scope>IDENTIFICATION</scope>
</reference>
<evidence type="ECO:0000313" key="3">
    <source>
        <dbReference type="WBParaSite" id="nRc.2.0.1.t10713-RA"/>
    </source>
</evidence>
<dbReference type="AlphaFoldDB" id="A0A915IAB5"/>
<sequence>MKDKGWSEERILSMAERKKEMRIKEKDKRKKGGEGAKAEKIDGQTGHLLYIIDLLYLWIQRPNTMSPAWTFIIILAVDGMQFLINILNV</sequence>
<evidence type="ECO:0000256" key="1">
    <source>
        <dbReference type="SAM" id="Phobius"/>
    </source>
</evidence>
<dbReference type="Proteomes" id="UP000887565">
    <property type="component" value="Unplaced"/>
</dbReference>
<keyword evidence="1" id="KW-1133">Transmembrane helix</keyword>
<keyword evidence="2" id="KW-1185">Reference proteome</keyword>
<organism evidence="2 3">
    <name type="scientific">Romanomermis culicivorax</name>
    <name type="common">Nematode worm</name>
    <dbReference type="NCBI Taxonomy" id="13658"/>
    <lineage>
        <taxon>Eukaryota</taxon>
        <taxon>Metazoa</taxon>
        <taxon>Ecdysozoa</taxon>
        <taxon>Nematoda</taxon>
        <taxon>Enoplea</taxon>
        <taxon>Dorylaimia</taxon>
        <taxon>Mermithida</taxon>
        <taxon>Mermithoidea</taxon>
        <taxon>Mermithidae</taxon>
        <taxon>Romanomermis</taxon>
    </lineage>
</organism>
<dbReference type="WBParaSite" id="nRc.2.0.1.t10713-RA">
    <property type="protein sequence ID" value="nRc.2.0.1.t10713-RA"/>
    <property type="gene ID" value="nRc.2.0.1.g10713"/>
</dbReference>
<accession>A0A915IAB5</accession>
<keyword evidence="1" id="KW-0812">Transmembrane</keyword>
<keyword evidence="1" id="KW-0472">Membrane</keyword>